<evidence type="ECO:0000256" key="8">
    <source>
        <dbReference type="ARBA" id="ARBA00022842"/>
    </source>
</evidence>
<dbReference type="InterPro" id="IPR014052">
    <property type="entry name" value="DNA_primase_ssu_euk/arc"/>
</dbReference>
<reference evidence="14" key="1">
    <citation type="submission" date="2020-06" db="EMBL/GenBank/DDBJ databases">
        <title>Unique genomic features of the anaerobic methanotrophic archaea.</title>
        <authorList>
            <person name="Chadwick G.L."/>
            <person name="Skennerton C.T."/>
            <person name="Laso-Perez R."/>
            <person name="Leu A.O."/>
            <person name="Speth D.R."/>
            <person name="Yu H."/>
            <person name="Morgan-Lang C."/>
            <person name="Hatzenpichler R."/>
            <person name="Goudeau D."/>
            <person name="Malmstrom R."/>
            <person name="Brazelton W.J."/>
            <person name="Woyke T."/>
            <person name="Hallam S.J."/>
            <person name="Tyson G.W."/>
            <person name="Wegener G."/>
            <person name="Boetius A."/>
            <person name="Orphan V."/>
        </authorList>
    </citation>
    <scope>NUCLEOTIDE SEQUENCE</scope>
</reference>
<keyword evidence="2 11" id="KW-0240">DNA-directed RNA polymerase</keyword>
<keyword evidence="7 11" id="KW-0479">Metal-binding</keyword>
<keyword evidence="4 11" id="KW-0808">Transferase</keyword>
<evidence type="ECO:0000256" key="11">
    <source>
        <dbReference type="HAMAP-Rule" id="MF_00700"/>
    </source>
</evidence>
<accession>A0A7G9YV19</accession>
<organism evidence="14">
    <name type="scientific">Candidatus Methanophagaceae archaeon ANME-1 ERB6</name>
    <dbReference type="NCBI Taxonomy" id="2759912"/>
    <lineage>
        <taxon>Archaea</taxon>
        <taxon>Methanobacteriati</taxon>
        <taxon>Methanobacteriota</taxon>
        <taxon>Stenosarchaea group</taxon>
        <taxon>Methanomicrobia</taxon>
        <taxon>Candidatus Methanophagales</taxon>
        <taxon>Candidatus Methanophagaceae</taxon>
    </lineage>
</organism>
<sequence length="346" mass="39213">MRRHKSFATEKELVNYLRENAPAHAYHSAAIYKYPAADMANKGWLGADLIFDLDADHIVSETELEQYSYEDLLVLVKKETEKLIDFMLNDFGFHEKDMELVFSGSRGYHIHIGTEEVRGLGSRERREIVDYVMATGLDMNGFIDTQEAHSGKMRGSEDLRLVPEGWGKRLLDGLIDLLHEIAEMEEKKAIEKLKQIGELKEKNARNIIKIAKDDTVMVRIEKGQIPRFGKQIWDGITKAVTKTVRVKSADRVDEPVTSDIKRLIRLPNSLHGKSSLEVKPLRIETFKAFNPLDDAVVFGDSPVEITVGRNSAIKLKGETYKVEQGEVVSVPEHVAVYFMCRGVAEI</sequence>
<dbReference type="InterPro" id="IPR023639">
    <property type="entry name" value="DNA_primase_ssu_PriS"/>
</dbReference>
<evidence type="ECO:0000256" key="9">
    <source>
        <dbReference type="ARBA" id="ARBA00023163"/>
    </source>
</evidence>
<dbReference type="EC" id="2.7.7.-" evidence="11"/>
<dbReference type="SUPFAM" id="SSF56747">
    <property type="entry name" value="Prim-pol domain"/>
    <property type="match status" value="1"/>
</dbReference>
<comment type="cofactor">
    <cofactor evidence="11">
        <name>Mg(2+)</name>
        <dbReference type="ChEBI" id="CHEBI:18420"/>
    </cofactor>
    <cofactor evidence="11">
        <name>Mn(2+)</name>
        <dbReference type="ChEBI" id="CHEBI:29035"/>
    </cofactor>
</comment>
<evidence type="ECO:0000256" key="3">
    <source>
        <dbReference type="ARBA" id="ARBA00022515"/>
    </source>
</evidence>
<evidence type="ECO:0000313" key="14">
    <source>
        <dbReference type="EMBL" id="QNO51853.1"/>
    </source>
</evidence>
<dbReference type="GO" id="GO:0003899">
    <property type="term" value="F:DNA-directed RNA polymerase activity"/>
    <property type="evidence" value="ECO:0007669"/>
    <property type="project" value="UniProtKB-UniRule"/>
</dbReference>
<evidence type="ECO:0000256" key="12">
    <source>
        <dbReference type="RuleBase" id="RU003514"/>
    </source>
</evidence>
<keyword evidence="8 11" id="KW-0460">Magnesium</keyword>
<evidence type="ECO:0000256" key="1">
    <source>
        <dbReference type="ARBA" id="ARBA00009762"/>
    </source>
</evidence>
<evidence type="ECO:0000256" key="6">
    <source>
        <dbReference type="ARBA" id="ARBA00022705"/>
    </source>
</evidence>
<dbReference type="AlphaFoldDB" id="A0A7G9YV19"/>
<dbReference type="Gene3D" id="3.90.920.10">
    <property type="entry name" value="DNA primase, PRIM domain"/>
    <property type="match status" value="1"/>
</dbReference>
<comment type="similarity">
    <text evidence="1 11 12">Belongs to the eukaryotic-type primase small subunit family.</text>
</comment>
<evidence type="ECO:0000256" key="5">
    <source>
        <dbReference type="ARBA" id="ARBA00022695"/>
    </source>
</evidence>
<feature type="active site" evidence="11">
    <location>
        <position position="52"/>
    </location>
</feature>
<name>A0A7G9YV19_9EURY</name>
<evidence type="ECO:0000256" key="10">
    <source>
        <dbReference type="ARBA" id="ARBA00023211"/>
    </source>
</evidence>
<evidence type="ECO:0000256" key="13">
    <source>
        <dbReference type="RuleBase" id="RU004224"/>
    </source>
</evidence>
<dbReference type="GO" id="GO:0046872">
    <property type="term" value="F:metal ion binding"/>
    <property type="evidence" value="ECO:0007669"/>
    <property type="project" value="UniProtKB-KW"/>
</dbReference>
<evidence type="ECO:0000256" key="2">
    <source>
        <dbReference type="ARBA" id="ARBA00022478"/>
    </source>
</evidence>
<dbReference type="PANTHER" id="PTHR10536">
    <property type="entry name" value="DNA PRIMASE SMALL SUBUNIT"/>
    <property type="match status" value="1"/>
</dbReference>
<dbReference type="GO" id="GO:1990077">
    <property type="term" value="C:primosome complex"/>
    <property type="evidence" value="ECO:0007669"/>
    <property type="project" value="UniProtKB-KW"/>
</dbReference>
<dbReference type="HAMAP" id="MF_00700">
    <property type="entry name" value="DNA_primase_sml_arc"/>
    <property type="match status" value="1"/>
</dbReference>
<dbReference type="InterPro" id="IPR002755">
    <property type="entry name" value="DNA_primase_S"/>
</dbReference>
<dbReference type="EMBL" id="MT631480">
    <property type="protein sequence ID" value="QNO51853.1"/>
    <property type="molecule type" value="Genomic_DNA"/>
</dbReference>
<dbReference type="GO" id="GO:0000428">
    <property type="term" value="C:DNA-directed RNA polymerase complex"/>
    <property type="evidence" value="ECO:0007669"/>
    <property type="project" value="UniProtKB-KW"/>
</dbReference>
<keyword evidence="5 11" id="KW-0548">Nucleotidyltransferase</keyword>
<keyword evidence="10 11" id="KW-0464">Manganese</keyword>
<keyword evidence="9 11" id="KW-0804">Transcription</keyword>
<protein>
    <recommendedName>
        <fullName evidence="11">DNA primase small subunit PriS</fullName>
        <ecNumber evidence="11">2.7.7.-</ecNumber>
    </recommendedName>
</protein>
<dbReference type="GO" id="GO:0006269">
    <property type="term" value="P:DNA replication, synthesis of primer"/>
    <property type="evidence" value="ECO:0007669"/>
    <property type="project" value="UniProtKB-UniRule"/>
</dbReference>
<feature type="active site" evidence="11">
    <location>
        <position position="253"/>
    </location>
</feature>
<gene>
    <name evidence="11 14" type="primary">priS</name>
    <name evidence="14" type="ORF">PAJCOBIN_00013</name>
</gene>
<dbReference type="NCBIfam" id="TIGR00335">
    <property type="entry name" value="primase_sml"/>
    <property type="match status" value="1"/>
</dbReference>
<comment type="subunit">
    <text evidence="11">Heterodimer of a small subunit (PriS) and a large subunit (PriL).</text>
</comment>
<evidence type="ECO:0000256" key="7">
    <source>
        <dbReference type="ARBA" id="ARBA00022723"/>
    </source>
</evidence>
<comment type="function">
    <text evidence="13">RNA polymerase that catalyzes the synthesis of short RNA molecules used as primers for DNA polymerase during DNA replication.</text>
</comment>
<comment type="function">
    <text evidence="11">Catalytic subunit of DNA primase, an RNA polymerase that catalyzes the synthesis of short RNA molecules used as primers for DNA polymerase during DNA replication. The small subunit contains the primase catalytic core and has DNA synthesis activity on its own. Binding to the large subunit stabilizes and modulates the activity, increasing the rate of DNA synthesis while decreasing the length of the DNA fragments, and conferring RNA synthesis capability. The DNA polymerase activity may enable DNA primase to also catalyze primer extension after primer synthesis. May also play a role in DNA repair.</text>
</comment>
<proteinExistence type="inferred from homology"/>
<keyword evidence="3 11" id="KW-0639">Primosome</keyword>
<evidence type="ECO:0000256" key="4">
    <source>
        <dbReference type="ARBA" id="ARBA00022679"/>
    </source>
</evidence>
<keyword evidence="6 11" id="KW-0235">DNA replication</keyword>
<feature type="active site" evidence="11">
    <location>
        <position position="54"/>
    </location>
</feature>
<dbReference type="Pfam" id="PF01896">
    <property type="entry name" value="DNA_primase_S"/>
    <property type="match status" value="1"/>
</dbReference>